<dbReference type="GO" id="GO:0046685">
    <property type="term" value="P:response to arsenic-containing substance"/>
    <property type="evidence" value="ECO:0007669"/>
    <property type="project" value="UniProtKB-KW"/>
</dbReference>
<comment type="subcellular location">
    <subcellularLocation>
        <location evidence="1">Cell membrane</location>
        <topology evidence="1">Multi-pass membrane protein</topology>
    </subcellularLocation>
</comment>
<keyword evidence="4 8" id="KW-0812">Transmembrane</keyword>
<evidence type="ECO:0000256" key="4">
    <source>
        <dbReference type="ARBA" id="ARBA00022692"/>
    </source>
</evidence>
<evidence type="ECO:0000313" key="9">
    <source>
        <dbReference type="EMBL" id="AZN38695.1"/>
    </source>
</evidence>
<feature type="transmembrane region" description="Helical" evidence="8">
    <location>
        <begin position="59"/>
        <end position="80"/>
    </location>
</feature>
<dbReference type="KEGG" id="palb:EJC50_02635"/>
<dbReference type="Pfam" id="PF02040">
    <property type="entry name" value="ArsB"/>
    <property type="match status" value="1"/>
</dbReference>
<name>A0A3Q8X3Y2_9BACL</name>
<reference evidence="10" key="1">
    <citation type="submission" date="2018-12" db="EMBL/GenBank/DDBJ databases">
        <title>Genome sequence of Peanibacillus sp.</title>
        <authorList>
            <person name="Subramani G."/>
            <person name="Srinivasan S."/>
            <person name="Kim M.K."/>
        </authorList>
    </citation>
    <scope>NUCLEOTIDE SEQUENCE [LARGE SCALE GENOMIC DNA]</scope>
    <source>
        <strain evidence="10">18JY67-1</strain>
    </source>
</reference>
<organism evidence="9 10">
    <name type="scientific">Paenibacillus albus</name>
    <dbReference type="NCBI Taxonomy" id="2495582"/>
    <lineage>
        <taxon>Bacteria</taxon>
        <taxon>Bacillati</taxon>
        <taxon>Bacillota</taxon>
        <taxon>Bacilli</taxon>
        <taxon>Bacillales</taxon>
        <taxon>Paenibacillaceae</taxon>
        <taxon>Paenibacillus</taxon>
    </lineage>
</organism>
<keyword evidence="5" id="KW-0059">Arsenical resistance</keyword>
<dbReference type="Proteomes" id="UP000272528">
    <property type="component" value="Chromosome"/>
</dbReference>
<dbReference type="GO" id="GO:0015105">
    <property type="term" value="F:arsenite transmembrane transporter activity"/>
    <property type="evidence" value="ECO:0007669"/>
    <property type="project" value="InterPro"/>
</dbReference>
<evidence type="ECO:0000313" key="10">
    <source>
        <dbReference type="Proteomes" id="UP000272528"/>
    </source>
</evidence>
<keyword evidence="3" id="KW-1003">Cell membrane</keyword>
<keyword evidence="7 8" id="KW-0472">Membrane</keyword>
<feature type="transmembrane region" description="Helical" evidence="8">
    <location>
        <begin position="418"/>
        <end position="441"/>
    </location>
</feature>
<feature type="transmembrane region" description="Helical" evidence="8">
    <location>
        <begin position="176"/>
        <end position="203"/>
    </location>
</feature>
<dbReference type="GO" id="GO:0005886">
    <property type="term" value="C:plasma membrane"/>
    <property type="evidence" value="ECO:0007669"/>
    <property type="project" value="UniProtKB-SubCell"/>
</dbReference>
<feature type="transmembrane region" description="Helical" evidence="8">
    <location>
        <begin position="266"/>
        <end position="282"/>
    </location>
</feature>
<accession>A0A3Q8X3Y2</accession>
<keyword evidence="6 8" id="KW-1133">Transmembrane helix</keyword>
<dbReference type="OrthoDB" id="9774335at2"/>
<feature type="transmembrane region" description="Helical" evidence="8">
    <location>
        <begin position="243"/>
        <end position="260"/>
    </location>
</feature>
<dbReference type="RefSeq" id="WP_126012048.1">
    <property type="nucleotide sequence ID" value="NZ_CP034437.1"/>
</dbReference>
<dbReference type="PANTHER" id="PTHR43302">
    <property type="entry name" value="TRANSPORTER ARSB-RELATED"/>
    <property type="match status" value="1"/>
</dbReference>
<evidence type="ECO:0000256" key="2">
    <source>
        <dbReference type="ARBA" id="ARBA00006433"/>
    </source>
</evidence>
<dbReference type="AlphaFoldDB" id="A0A3Q8X3Y2"/>
<evidence type="ECO:0000256" key="6">
    <source>
        <dbReference type="ARBA" id="ARBA00022989"/>
    </source>
</evidence>
<evidence type="ECO:0000256" key="5">
    <source>
        <dbReference type="ARBA" id="ARBA00022849"/>
    </source>
</evidence>
<gene>
    <name evidence="9" type="ORF">EJC50_02635</name>
</gene>
<feature type="transmembrane region" description="Helical" evidence="8">
    <location>
        <begin position="141"/>
        <end position="164"/>
    </location>
</feature>
<feature type="transmembrane region" description="Helical" evidence="8">
    <location>
        <begin position="324"/>
        <end position="347"/>
    </location>
</feature>
<dbReference type="EMBL" id="CP034437">
    <property type="protein sequence ID" value="AZN38695.1"/>
    <property type="molecule type" value="Genomic_DNA"/>
</dbReference>
<comment type="similarity">
    <text evidence="2">Belongs to the ArsB family.</text>
</comment>
<evidence type="ECO:0000256" key="8">
    <source>
        <dbReference type="SAM" id="Phobius"/>
    </source>
</evidence>
<protein>
    <submittedName>
        <fullName evidence="9">Arsenic transporter</fullName>
    </submittedName>
</protein>
<dbReference type="InterPro" id="IPR000802">
    <property type="entry name" value="Arsenical_pump_ArsB"/>
</dbReference>
<evidence type="ECO:0000256" key="3">
    <source>
        <dbReference type="ARBA" id="ARBA00022475"/>
    </source>
</evidence>
<proteinExistence type="inferred from homology"/>
<keyword evidence="10" id="KW-1185">Reference proteome</keyword>
<sequence>MHDMMEILTVCIFFLTIGFIFWKPNINEAIPATVGAALVMLTGTVSLSDLGAITETISGAAITIMATIVMAIVLESFGFFNWSAEILTRRARGSGIRLFWLTNLFCFLMTLFVNNDGSILITTPILLMILKNMGLKNHQKIPYLLSGALIATASSAPIGVSNIVNLIALKIVHMSLYMHTAMMFVPASTGLLLLTFLLFAIFYRTLPKKLPDMPAWKLTPGGHPLQGEPSAPKINRNKLMRNILIFVFCVRVSLFVASFVHFPVSLMAVIGSSLLLAWRWFYLKVPPVDMLKKTPWYILIFAFSMYVIIYGLKNIGLTEWLIHFLHPIVSGSLLNASMLMGGLLSVLSNMFNNHPALMVGTLTLTNMGLDPLTLKISYLASVIGSDIGSLLLPIGTLATIMWMHIIKKGGVKISWGQYLKVTILVIPITVLFTLVLLNYWVTWLF</sequence>
<feature type="transmembrane region" description="Helical" evidence="8">
    <location>
        <begin position="100"/>
        <end position="129"/>
    </location>
</feature>
<dbReference type="CDD" id="cd01118">
    <property type="entry name" value="ArsB_permease"/>
    <property type="match status" value="1"/>
</dbReference>
<evidence type="ECO:0000256" key="7">
    <source>
        <dbReference type="ARBA" id="ARBA00023136"/>
    </source>
</evidence>
<feature type="transmembrane region" description="Helical" evidence="8">
    <location>
        <begin position="7"/>
        <end position="23"/>
    </location>
</feature>
<feature type="transmembrane region" description="Helical" evidence="8">
    <location>
        <begin position="294"/>
        <end position="312"/>
    </location>
</feature>
<feature type="transmembrane region" description="Helical" evidence="8">
    <location>
        <begin position="29"/>
        <end position="47"/>
    </location>
</feature>
<dbReference type="PANTHER" id="PTHR43302:SF6">
    <property type="entry name" value="ARSENICAL PUMP MEMBRANE PROTEIN-RELATED"/>
    <property type="match status" value="1"/>
</dbReference>
<feature type="transmembrane region" description="Helical" evidence="8">
    <location>
        <begin position="387"/>
        <end position="406"/>
    </location>
</feature>
<evidence type="ECO:0000256" key="1">
    <source>
        <dbReference type="ARBA" id="ARBA00004651"/>
    </source>
</evidence>
<dbReference type="PRINTS" id="PR00758">
    <property type="entry name" value="ARSENICPUMP"/>
</dbReference>